<dbReference type="CDD" id="cd12148">
    <property type="entry name" value="fungal_TF_MHR"/>
    <property type="match status" value="1"/>
</dbReference>
<accession>A0AAE0JTA0</accession>
<reference evidence="8" key="2">
    <citation type="submission" date="2023-06" db="EMBL/GenBank/DDBJ databases">
        <authorList>
            <consortium name="Lawrence Berkeley National Laboratory"/>
            <person name="Haridas S."/>
            <person name="Hensen N."/>
            <person name="Bonometti L."/>
            <person name="Westerberg I."/>
            <person name="Brannstrom I.O."/>
            <person name="Guillou S."/>
            <person name="Cros-Aarteil S."/>
            <person name="Calhoun S."/>
            <person name="Kuo A."/>
            <person name="Mondo S."/>
            <person name="Pangilinan J."/>
            <person name="Riley R."/>
            <person name="Labutti K."/>
            <person name="Andreopoulos B."/>
            <person name="Lipzen A."/>
            <person name="Chen C."/>
            <person name="Yanf M."/>
            <person name="Daum C."/>
            <person name="Ng V."/>
            <person name="Clum A."/>
            <person name="Steindorff A."/>
            <person name="Ohm R."/>
            <person name="Martin F."/>
            <person name="Silar P."/>
            <person name="Natvig D."/>
            <person name="Lalanne C."/>
            <person name="Gautier V."/>
            <person name="Ament-Velasquez S.L."/>
            <person name="Kruys A."/>
            <person name="Hutchinson M.I."/>
            <person name="Powell A.J."/>
            <person name="Barry K."/>
            <person name="Miller A.N."/>
            <person name="Grigoriev I.V."/>
            <person name="Debuchy R."/>
            <person name="Gladieux P."/>
            <person name="Thoren M.H."/>
            <person name="Johannesson H."/>
        </authorList>
    </citation>
    <scope>NUCLEOTIDE SEQUENCE</scope>
    <source>
        <strain evidence="8">CBS 958.72</strain>
    </source>
</reference>
<evidence type="ECO:0000256" key="6">
    <source>
        <dbReference type="SAM" id="MobiDB-lite"/>
    </source>
</evidence>
<dbReference type="EMBL" id="JAULSN010000011">
    <property type="protein sequence ID" value="KAK3361409.1"/>
    <property type="molecule type" value="Genomic_DNA"/>
</dbReference>
<organism evidence="8 9">
    <name type="scientific">Lasiosphaeria ovina</name>
    <dbReference type="NCBI Taxonomy" id="92902"/>
    <lineage>
        <taxon>Eukaryota</taxon>
        <taxon>Fungi</taxon>
        <taxon>Dikarya</taxon>
        <taxon>Ascomycota</taxon>
        <taxon>Pezizomycotina</taxon>
        <taxon>Sordariomycetes</taxon>
        <taxon>Sordariomycetidae</taxon>
        <taxon>Sordariales</taxon>
        <taxon>Lasiosphaeriaceae</taxon>
        <taxon>Lasiosphaeria</taxon>
    </lineage>
</organism>
<dbReference type="GO" id="GO:0000978">
    <property type="term" value="F:RNA polymerase II cis-regulatory region sequence-specific DNA binding"/>
    <property type="evidence" value="ECO:0007669"/>
    <property type="project" value="TreeGrafter"/>
</dbReference>
<dbReference type="PROSITE" id="PS50048">
    <property type="entry name" value="ZN2_CY6_FUNGAL_2"/>
    <property type="match status" value="1"/>
</dbReference>
<keyword evidence="2" id="KW-0805">Transcription regulation</keyword>
<sequence>MPRPPKPSAKVDISEAERLPVHPRRKKVPAEERKRVATACNRCNVKRIKCSGESPCRQCSASQRPCQYPEPIEKVLIPRAELDALRRKCALFDGMLAGNGGAGSSSGGGMLSPFSDPMAGSSRGDVSAVDSDVQTVGNGGKILADTDGTERYLGETSGATFLDHLKSFIKTSGTFAFLDQPHGVSFVQSIGVYQTYDSRPLQLPTGINALWLPSQPQMAEMLNDLTYFINDGNGRFPSGGILFWPLQDAASIMASAADQTPPQTHRDLALYHAAFAFASLLQLTDVNSKVEGQLGEPFFARARMLLGNPLDFTLHSSDDAVVLALMALYLVENNRRDAAYIAIGNAMQVSIMHGTHRGLVADEVKRRTFWTVYILDRWLSCLQGRPPGIPEDAVQVPLPQPCFGLPPPDGLRAHIALSRISDFIVRNSYQPQARDGSNRAIVHIERVMQQLSEWLAHLPDTLRPPVVPDSPDVVEVPQITDAPSQVDDRACCVLHMAYNQLIILTIRPMFLAAVKKAVADGLITGRWSIDEHPHVERIKECGEAARRNLRLGRWVRRISPRQKLLLQDLHHIFNGAVILMLHQIGFANMLTRDSYLIEFALEVFDREAATGSNYGKDCVKVLRDLLALVRRLRARFYGDDPDLRGPLPGEQALMSLRNMAPPPTLVDPSNEVDVAMMDALGFDPGQLTIANFPEQVPFQEHSLDLATVQEILMWWGLDYQLSYSDPLTVY</sequence>
<dbReference type="PANTHER" id="PTHR47424:SF3">
    <property type="entry name" value="REGULATORY PROTEIN GAL4"/>
    <property type="match status" value="1"/>
</dbReference>
<evidence type="ECO:0000256" key="3">
    <source>
        <dbReference type="ARBA" id="ARBA00023125"/>
    </source>
</evidence>
<evidence type="ECO:0000256" key="1">
    <source>
        <dbReference type="ARBA" id="ARBA00022723"/>
    </source>
</evidence>
<dbReference type="SMART" id="SM00066">
    <property type="entry name" value="GAL4"/>
    <property type="match status" value="1"/>
</dbReference>
<dbReference type="GO" id="GO:0008270">
    <property type="term" value="F:zinc ion binding"/>
    <property type="evidence" value="ECO:0007669"/>
    <property type="project" value="InterPro"/>
</dbReference>
<feature type="region of interest" description="Disordered" evidence="6">
    <location>
        <begin position="1"/>
        <end position="30"/>
    </location>
</feature>
<evidence type="ECO:0000313" key="8">
    <source>
        <dbReference type="EMBL" id="KAK3361409.1"/>
    </source>
</evidence>
<evidence type="ECO:0000256" key="5">
    <source>
        <dbReference type="ARBA" id="ARBA00023242"/>
    </source>
</evidence>
<comment type="caution">
    <text evidence="8">The sequence shown here is derived from an EMBL/GenBank/DDBJ whole genome shotgun (WGS) entry which is preliminary data.</text>
</comment>
<dbReference type="Pfam" id="PF04082">
    <property type="entry name" value="Fungal_trans"/>
    <property type="match status" value="1"/>
</dbReference>
<keyword evidence="5" id="KW-0539">Nucleus</keyword>
<dbReference type="InterPro" id="IPR051127">
    <property type="entry name" value="Fungal_SecMet_Regulators"/>
</dbReference>
<keyword evidence="1" id="KW-0479">Metal-binding</keyword>
<dbReference type="GO" id="GO:0006351">
    <property type="term" value="P:DNA-templated transcription"/>
    <property type="evidence" value="ECO:0007669"/>
    <property type="project" value="InterPro"/>
</dbReference>
<keyword evidence="9" id="KW-1185">Reference proteome</keyword>
<dbReference type="GO" id="GO:0000981">
    <property type="term" value="F:DNA-binding transcription factor activity, RNA polymerase II-specific"/>
    <property type="evidence" value="ECO:0007669"/>
    <property type="project" value="InterPro"/>
</dbReference>
<dbReference type="SUPFAM" id="SSF57701">
    <property type="entry name" value="Zn2/Cys6 DNA-binding domain"/>
    <property type="match status" value="1"/>
</dbReference>
<dbReference type="GO" id="GO:0005634">
    <property type="term" value="C:nucleus"/>
    <property type="evidence" value="ECO:0007669"/>
    <property type="project" value="TreeGrafter"/>
</dbReference>
<dbReference type="GO" id="GO:0000435">
    <property type="term" value="P:positive regulation of transcription from RNA polymerase II promoter by galactose"/>
    <property type="evidence" value="ECO:0007669"/>
    <property type="project" value="TreeGrafter"/>
</dbReference>
<dbReference type="Proteomes" id="UP001287356">
    <property type="component" value="Unassembled WGS sequence"/>
</dbReference>
<evidence type="ECO:0000313" key="9">
    <source>
        <dbReference type="Proteomes" id="UP001287356"/>
    </source>
</evidence>
<proteinExistence type="predicted"/>
<keyword evidence="4" id="KW-0804">Transcription</keyword>
<keyword evidence="3" id="KW-0238">DNA-binding</keyword>
<dbReference type="Pfam" id="PF00172">
    <property type="entry name" value="Zn_clus"/>
    <property type="match status" value="1"/>
</dbReference>
<protein>
    <recommendedName>
        <fullName evidence="7">Zn(2)-C6 fungal-type domain-containing protein</fullName>
    </recommendedName>
</protein>
<dbReference type="InterPro" id="IPR007219">
    <property type="entry name" value="XnlR_reg_dom"/>
</dbReference>
<dbReference type="SMART" id="SM00906">
    <property type="entry name" value="Fungal_trans"/>
    <property type="match status" value="1"/>
</dbReference>
<feature type="domain" description="Zn(2)-C6 fungal-type" evidence="7">
    <location>
        <begin position="39"/>
        <end position="68"/>
    </location>
</feature>
<dbReference type="PANTHER" id="PTHR47424">
    <property type="entry name" value="REGULATORY PROTEIN GAL4"/>
    <property type="match status" value="1"/>
</dbReference>
<evidence type="ECO:0000256" key="2">
    <source>
        <dbReference type="ARBA" id="ARBA00023015"/>
    </source>
</evidence>
<dbReference type="CDD" id="cd00067">
    <property type="entry name" value="GAL4"/>
    <property type="match status" value="1"/>
</dbReference>
<name>A0AAE0JTA0_9PEZI</name>
<dbReference type="AlphaFoldDB" id="A0AAE0JTA0"/>
<dbReference type="InterPro" id="IPR001138">
    <property type="entry name" value="Zn2Cys6_DnaBD"/>
</dbReference>
<dbReference type="Gene3D" id="4.10.240.10">
    <property type="entry name" value="Zn(2)-C6 fungal-type DNA-binding domain"/>
    <property type="match status" value="1"/>
</dbReference>
<reference evidence="8" key="1">
    <citation type="journal article" date="2023" name="Mol. Phylogenet. Evol.">
        <title>Genome-scale phylogeny and comparative genomics of the fungal order Sordariales.</title>
        <authorList>
            <person name="Hensen N."/>
            <person name="Bonometti L."/>
            <person name="Westerberg I."/>
            <person name="Brannstrom I.O."/>
            <person name="Guillou S."/>
            <person name="Cros-Aarteil S."/>
            <person name="Calhoun S."/>
            <person name="Haridas S."/>
            <person name="Kuo A."/>
            <person name="Mondo S."/>
            <person name="Pangilinan J."/>
            <person name="Riley R."/>
            <person name="LaButti K."/>
            <person name="Andreopoulos B."/>
            <person name="Lipzen A."/>
            <person name="Chen C."/>
            <person name="Yan M."/>
            <person name="Daum C."/>
            <person name="Ng V."/>
            <person name="Clum A."/>
            <person name="Steindorff A."/>
            <person name="Ohm R.A."/>
            <person name="Martin F."/>
            <person name="Silar P."/>
            <person name="Natvig D.O."/>
            <person name="Lalanne C."/>
            <person name="Gautier V."/>
            <person name="Ament-Velasquez S.L."/>
            <person name="Kruys A."/>
            <person name="Hutchinson M.I."/>
            <person name="Powell A.J."/>
            <person name="Barry K."/>
            <person name="Miller A.N."/>
            <person name="Grigoriev I.V."/>
            <person name="Debuchy R."/>
            <person name="Gladieux P."/>
            <person name="Hiltunen Thoren M."/>
            <person name="Johannesson H."/>
        </authorList>
    </citation>
    <scope>NUCLEOTIDE SEQUENCE</scope>
    <source>
        <strain evidence="8">CBS 958.72</strain>
    </source>
</reference>
<evidence type="ECO:0000259" key="7">
    <source>
        <dbReference type="PROSITE" id="PS50048"/>
    </source>
</evidence>
<gene>
    <name evidence="8" type="ORF">B0T24DRAFT_538759</name>
</gene>
<evidence type="ECO:0000256" key="4">
    <source>
        <dbReference type="ARBA" id="ARBA00023163"/>
    </source>
</evidence>
<dbReference type="InterPro" id="IPR036864">
    <property type="entry name" value="Zn2-C6_fun-type_DNA-bd_sf"/>
</dbReference>